<dbReference type="Proteomes" id="UP001605036">
    <property type="component" value="Unassembled WGS sequence"/>
</dbReference>
<keyword evidence="1" id="KW-1133">Transmembrane helix</keyword>
<keyword evidence="1" id="KW-0812">Transmembrane</keyword>
<protein>
    <submittedName>
        <fullName evidence="2">Uncharacterized protein</fullName>
    </submittedName>
</protein>
<feature type="transmembrane region" description="Helical" evidence="1">
    <location>
        <begin position="108"/>
        <end position="128"/>
    </location>
</feature>
<accession>A0ABD1YNF9</accession>
<dbReference type="EMBL" id="JBHFFA010000004">
    <property type="protein sequence ID" value="KAL2632285.1"/>
    <property type="molecule type" value="Genomic_DNA"/>
</dbReference>
<reference evidence="2 3" key="1">
    <citation type="submission" date="2024-09" db="EMBL/GenBank/DDBJ databases">
        <title>Chromosome-scale assembly of Riccia fluitans.</title>
        <authorList>
            <person name="Paukszto L."/>
            <person name="Sawicki J."/>
            <person name="Karawczyk K."/>
            <person name="Piernik-Szablinska J."/>
            <person name="Szczecinska M."/>
            <person name="Mazdziarz M."/>
        </authorList>
    </citation>
    <scope>NUCLEOTIDE SEQUENCE [LARGE SCALE GENOMIC DNA]</scope>
    <source>
        <strain evidence="2">Rf_01</strain>
        <tissue evidence="2">Aerial parts of the thallus</tissue>
    </source>
</reference>
<sequence length="153" mass="17471">MFLRFEFLVRGRFPVGLCSHAWLVWLQFRLVRSFQSLSIVSVLLCRSFMRFRYGISVLPVQVFRITGWHLVVSLLSFASTPIGGYRVFCPILAQAIRRSWLTRLLQKVLTLFAGHACCFCGTTFLFFLGRPLPAYVVVTAMSPVLDPNPFMAT</sequence>
<evidence type="ECO:0000313" key="2">
    <source>
        <dbReference type="EMBL" id="KAL2632285.1"/>
    </source>
</evidence>
<keyword evidence="3" id="KW-1185">Reference proteome</keyword>
<comment type="caution">
    <text evidence="2">The sequence shown here is derived from an EMBL/GenBank/DDBJ whole genome shotgun (WGS) entry which is preliminary data.</text>
</comment>
<evidence type="ECO:0000256" key="1">
    <source>
        <dbReference type="SAM" id="Phobius"/>
    </source>
</evidence>
<dbReference type="AlphaFoldDB" id="A0ABD1YNF9"/>
<evidence type="ECO:0000313" key="3">
    <source>
        <dbReference type="Proteomes" id="UP001605036"/>
    </source>
</evidence>
<keyword evidence="1" id="KW-0472">Membrane</keyword>
<feature type="transmembrane region" description="Helical" evidence="1">
    <location>
        <begin position="67"/>
        <end position="88"/>
    </location>
</feature>
<organism evidence="2 3">
    <name type="scientific">Riccia fluitans</name>
    <dbReference type="NCBI Taxonomy" id="41844"/>
    <lineage>
        <taxon>Eukaryota</taxon>
        <taxon>Viridiplantae</taxon>
        <taxon>Streptophyta</taxon>
        <taxon>Embryophyta</taxon>
        <taxon>Marchantiophyta</taxon>
        <taxon>Marchantiopsida</taxon>
        <taxon>Marchantiidae</taxon>
        <taxon>Marchantiales</taxon>
        <taxon>Ricciaceae</taxon>
        <taxon>Riccia</taxon>
    </lineage>
</organism>
<gene>
    <name evidence="2" type="ORF">R1flu_016971</name>
</gene>
<proteinExistence type="predicted"/>
<name>A0ABD1YNF9_9MARC</name>